<keyword evidence="2" id="KW-0028">Amino-acid biosynthesis</keyword>
<feature type="domain" description="Shikimate dehydrogenase substrate binding N-terminal" evidence="3">
    <location>
        <begin position="27"/>
        <end position="108"/>
    </location>
</feature>
<dbReference type="GO" id="GO:0009423">
    <property type="term" value="P:chorismate biosynthetic process"/>
    <property type="evidence" value="ECO:0007669"/>
    <property type="project" value="TreeGrafter"/>
</dbReference>
<dbReference type="GO" id="GO:0004764">
    <property type="term" value="F:shikimate 3-dehydrogenase (NADP+) activity"/>
    <property type="evidence" value="ECO:0007669"/>
    <property type="project" value="UniProtKB-EC"/>
</dbReference>
<dbReference type="InterPro" id="IPR046346">
    <property type="entry name" value="Aminoacid_DH-like_N_sf"/>
</dbReference>
<dbReference type="SUPFAM" id="SSF51735">
    <property type="entry name" value="NAD(P)-binding Rossmann-fold domains"/>
    <property type="match status" value="1"/>
</dbReference>
<dbReference type="PANTHER" id="PTHR21089">
    <property type="entry name" value="SHIKIMATE DEHYDROGENASE"/>
    <property type="match status" value="1"/>
</dbReference>
<dbReference type="OrthoDB" id="9776868at2"/>
<evidence type="ECO:0000256" key="2">
    <source>
        <dbReference type="ARBA" id="ARBA00023141"/>
    </source>
</evidence>
<dbReference type="InterPro" id="IPR022893">
    <property type="entry name" value="Shikimate_DH_fam"/>
</dbReference>
<comment type="pathway">
    <text evidence="1">Metabolic intermediate biosynthesis; chorismate biosynthesis; chorismate from D-erythrose 4-phosphate and phosphoenolpyruvate: step 4/7.</text>
</comment>
<proteinExistence type="predicted"/>
<dbReference type="Gene3D" id="3.40.50.720">
    <property type="entry name" value="NAD(P)-binding Rossmann-like Domain"/>
    <property type="match status" value="1"/>
</dbReference>
<dbReference type="EMBL" id="JGZR01000002">
    <property type="protein sequence ID" value="KFJ05050.1"/>
    <property type="molecule type" value="Genomic_DNA"/>
</dbReference>
<protein>
    <submittedName>
        <fullName evidence="4">Shikimate 5-dehydrogenase</fullName>
        <ecNumber evidence="4">1.1.1.25</ecNumber>
    </submittedName>
</protein>
<dbReference type="Pfam" id="PF08501">
    <property type="entry name" value="Shikimate_dh_N"/>
    <property type="match status" value="1"/>
</dbReference>
<organism evidence="4 5">
    <name type="scientific">Bifidobacterium subtile</name>
    <dbReference type="NCBI Taxonomy" id="77635"/>
    <lineage>
        <taxon>Bacteria</taxon>
        <taxon>Bacillati</taxon>
        <taxon>Actinomycetota</taxon>
        <taxon>Actinomycetes</taxon>
        <taxon>Bifidobacteriales</taxon>
        <taxon>Bifidobacteriaceae</taxon>
        <taxon>Bifidobacterium</taxon>
    </lineage>
</organism>
<dbReference type="PANTHER" id="PTHR21089:SF1">
    <property type="entry name" value="BIFUNCTIONAL 3-DEHYDROQUINATE DEHYDRATASE_SHIKIMATE DEHYDROGENASE, CHLOROPLASTIC"/>
    <property type="match status" value="1"/>
</dbReference>
<comment type="caution">
    <text evidence="4">The sequence shown here is derived from an EMBL/GenBank/DDBJ whole genome shotgun (WGS) entry which is preliminary data.</text>
</comment>
<name>A0A087EB99_9BIFI</name>
<sequence length="378" mass="40244">MAASNHRERAVQQEHASQPALRHCCAVLGKPIAHSLSPVLHNAAYRALGLIGWEYSREEVGQEDFERFLSSLDGTWAGLSLTMPLKKTIMSYGTPCDRWSRELGLANTAVFRGEPSAHDAPHVVSHIIDPHSVDSHSAASRNGIALYNTDVDGIVLAFRHAWEATVADQLPKAGEPANVVILGNGNTALSALAACVVMTHGAHVTMVARHPEAHLSITQFAQRHAGTISVQPLSMAGDDLDVAIERLGNADIVISTLPAHAADGIAQLAYAKLVPGAVHGALLDVAYDPRPSSLQLAWSQAGGIAIGGEEMLLYQAIVQVCLMTGRDAGNYRVAESETRAAAGHAMSACWESEHATSAGDTDDVRLEQTMREALEEAM</sequence>
<dbReference type="Proteomes" id="UP000029055">
    <property type="component" value="Unassembled WGS sequence"/>
</dbReference>
<evidence type="ECO:0000256" key="1">
    <source>
        <dbReference type="ARBA" id="ARBA00004871"/>
    </source>
</evidence>
<keyword evidence="5" id="KW-1185">Reference proteome</keyword>
<dbReference type="RefSeq" id="WP_051246125.1">
    <property type="nucleotide sequence ID" value="NZ_CP062939.1"/>
</dbReference>
<evidence type="ECO:0000259" key="3">
    <source>
        <dbReference type="Pfam" id="PF08501"/>
    </source>
</evidence>
<dbReference type="GO" id="GO:0050661">
    <property type="term" value="F:NADP binding"/>
    <property type="evidence" value="ECO:0007669"/>
    <property type="project" value="TreeGrafter"/>
</dbReference>
<dbReference type="eggNOG" id="COG0169">
    <property type="taxonomic scope" value="Bacteria"/>
</dbReference>
<evidence type="ECO:0000313" key="4">
    <source>
        <dbReference type="EMBL" id="KFJ05050.1"/>
    </source>
</evidence>
<accession>A0A087EB99</accession>
<keyword evidence="4" id="KW-0560">Oxidoreductase</keyword>
<dbReference type="EC" id="1.1.1.25" evidence="4"/>
<dbReference type="GO" id="GO:0019632">
    <property type="term" value="P:shikimate metabolic process"/>
    <property type="evidence" value="ECO:0007669"/>
    <property type="project" value="TreeGrafter"/>
</dbReference>
<gene>
    <name evidence="4" type="ORF">BISU_1580</name>
</gene>
<dbReference type="STRING" id="77635.BISU_1580"/>
<dbReference type="GO" id="GO:0005829">
    <property type="term" value="C:cytosol"/>
    <property type="evidence" value="ECO:0007669"/>
    <property type="project" value="TreeGrafter"/>
</dbReference>
<dbReference type="Gene3D" id="3.40.50.10860">
    <property type="entry name" value="Leucine Dehydrogenase, chain A, domain 1"/>
    <property type="match status" value="1"/>
</dbReference>
<dbReference type="InterPro" id="IPR036291">
    <property type="entry name" value="NAD(P)-bd_dom_sf"/>
</dbReference>
<dbReference type="GO" id="GO:0009073">
    <property type="term" value="P:aromatic amino acid family biosynthetic process"/>
    <property type="evidence" value="ECO:0007669"/>
    <property type="project" value="UniProtKB-KW"/>
</dbReference>
<evidence type="ECO:0000313" key="5">
    <source>
        <dbReference type="Proteomes" id="UP000029055"/>
    </source>
</evidence>
<keyword evidence="2" id="KW-0057">Aromatic amino acid biosynthesis</keyword>
<dbReference type="AlphaFoldDB" id="A0A087EB99"/>
<dbReference type="SUPFAM" id="SSF53223">
    <property type="entry name" value="Aminoacid dehydrogenase-like, N-terminal domain"/>
    <property type="match status" value="1"/>
</dbReference>
<reference evidence="4 5" key="1">
    <citation type="submission" date="2014-03" db="EMBL/GenBank/DDBJ databases">
        <title>Genomics of Bifidobacteria.</title>
        <authorList>
            <person name="Ventura M."/>
            <person name="Milani C."/>
            <person name="Lugli G.A."/>
        </authorList>
    </citation>
    <scope>NUCLEOTIDE SEQUENCE [LARGE SCALE GENOMIC DNA]</scope>
    <source>
        <strain evidence="4 5">LMG 11597</strain>
    </source>
</reference>
<dbReference type="InterPro" id="IPR013708">
    <property type="entry name" value="Shikimate_DH-bd_N"/>
</dbReference>